<evidence type="ECO:0000313" key="6">
    <source>
        <dbReference type="EMBL" id="GAA0515343.1"/>
    </source>
</evidence>
<evidence type="ECO:0000256" key="4">
    <source>
        <dbReference type="PROSITE-ProRule" id="PRU00335"/>
    </source>
</evidence>
<dbReference type="InterPro" id="IPR023772">
    <property type="entry name" value="DNA-bd_HTH_TetR-type_CS"/>
</dbReference>
<reference evidence="6 7" key="1">
    <citation type="journal article" date="2019" name="Int. J. Syst. Evol. Microbiol.">
        <title>The Global Catalogue of Microorganisms (GCM) 10K type strain sequencing project: providing services to taxonomists for standard genome sequencing and annotation.</title>
        <authorList>
            <consortium name="The Broad Institute Genomics Platform"/>
            <consortium name="The Broad Institute Genome Sequencing Center for Infectious Disease"/>
            <person name="Wu L."/>
            <person name="Ma J."/>
        </authorList>
    </citation>
    <scope>NUCLEOTIDE SEQUENCE [LARGE SCALE GENOMIC DNA]</scope>
    <source>
        <strain evidence="6 7">JCM 10303</strain>
    </source>
</reference>
<feature type="domain" description="HTH tetR-type" evidence="5">
    <location>
        <begin position="15"/>
        <end position="75"/>
    </location>
</feature>
<protein>
    <submittedName>
        <fullName evidence="6">TetR family transcriptional regulator</fullName>
    </submittedName>
</protein>
<dbReference type="Gene3D" id="1.10.357.10">
    <property type="entry name" value="Tetracycline Repressor, domain 2"/>
    <property type="match status" value="1"/>
</dbReference>
<accession>A0ABN1CB95</accession>
<dbReference type="Proteomes" id="UP001500729">
    <property type="component" value="Unassembled WGS sequence"/>
</dbReference>
<evidence type="ECO:0000256" key="1">
    <source>
        <dbReference type="ARBA" id="ARBA00023015"/>
    </source>
</evidence>
<keyword evidence="7" id="KW-1185">Reference proteome</keyword>
<keyword evidence="2 4" id="KW-0238">DNA-binding</keyword>
<dbReference type="Pfam" id="PF00440">
    <property type="entry name" value="TetR_N"/>
    <property type="match status" value="1"/>
</dbReference>
<sequence>MAVMSEPGLRERKKQRTRQAISDAAIRLFVERGFDAVSVAEVAAAAEVSKPTLFNYFPTKEDLVLHRFADHVDESARVVRERAENSPLDALHRHFVAGLRERDPITGLCDAQEVLAFSGLVYGTPALVARLSQFADRSTRALAGELRTATGADALTCLLAAGQITTVLRLLALENHRLLAEGRSADERHADAVREADRGFDLLRTGLAACCG</sequence>
<evidence type="ECO:0000313" key="7">
    <source>
        <dbReference type="Proteomes" id="UP001500729"/>
    </source>
</evidence>
<dbReference type="InterPro" id="IPR001647">
    <property type="entry name" value="HTH_TetR"/>
</dbReference>
<gene>
    <name evidence="6" type="ORF">GCM10009533_12860</name>
</gene>
<feature type="DNA-binding region" description="H-T-H motif" evidence="4">
    <location>
        <begin position="38"/>
        <end position="57"/>
    </location>
</feature>
<proteinExistence type="predicted"/>
<dbReference type="EMBL" id="BAAAGS010000006">
    <property type="protein sequence ID" value="GAA0515343.1"/>
    <property type="molecule type" value="Genomic_DNA"/>
</dbReference>
<dbReference type="PANTHER" id="PTHR30055:SF234">
    <property type="entry name" value="HTH-TYPE TRANSCRIPTIONAL REGULATOR BETI"/>
    <property type="match status" value="1"/>
</dbReference>
<comment type="caution">
    <text evidence="6">The sequence shown here is derived from an EMBL/GenBank/DDBJ whole genome shotgun (WGS) entry which is preliminary data.</text>
</comment>
<dbReference type="InterPro" id="IPR050109">
    <property type="entry name" value="HTH-type_TetR-like_transc_reg"/>
</dbReference>
<dbReference type="InterPro" id="IPR009057">
    <property type="entry name" value="Homeodomain-like_sf"/>
</dbReference>
<organism evidence="6 7">
    <name type="scientific">Saccharopolyspora erythraea</name>
    <name type="common">Streptomyces erythraeus</name>
    <dbReference type="NCBI Taxonomy" id="1836"/>
    <lineage>
        <taxon>Bacteria</taxon>
        <taxon>Bacillati</taxon>
        <taxon>Actinomycetota</taxon>
        <taxon>Actinomycetes</taxon>
        <taxon>Pseudonocardiales</taxon>
        <taxon>Pseudonocardiaceae</taxon>
        <taxon>Saccharopolyspora</taxon>
    </lineage>
</organism>
<dbReference type="PROSITE" id="PS50977">
    <property type="entry name" value="HTH_TETR_2"/>
    <property type="match status" value="1"/>
</dbReference>
<evidence type="ECO:0000256" key="3">
    <source>
        <dbReference type="ARBA" id="ARBA00023163"/>
    </source>
</evidence>
<dbReference type="PROSITE" id="PS01081">
    <property type="entry name" value="HTH_TETR_1"/>
    <property type="match status" value="1"/>
</dbReference>
<dbReference type="RefSeq" id="WP_009944749.1">
    <property type="nucleotide sequence ID" value="NZ_BAAAGS010000006.1"/>
</dbReference>
<evidence type="ECO:0000259" key="5">
    <source>
        <dbReference type="PROSITE" id="PS50977"/>
    </source>
</evidence>
<keyword evidence="3" id="KW-0804">Transcription</keyword>
<dbReference type="PANTHER" id="PTHR30055">
    <property type="entry name" value="HTH-TYPE TRANSCRIPTIONAL REGULATOR RUTR"/>
    <property type="match status" value="1"/>
</dbReference>
<name>A0ABN1CB95_SACER</name>
<keyword evidence="1" id="KW-0805">Transcription regulation</keyword>
<evidence type="ECO:0000256" key="2">
    <source>
        <dbReference type="ARBA" id="ARBA00023125"/>
    </source>
</evidence>
<dbReference type="SUPFAM" id="SSF46689">
    <property type="entry name" value="Homeodomain-like"/>
    <property type="match status" value="1"/>
</dbReference>
<dbReference type="PRINTS" id="PR00455">
    <property type="entry name" value="HTHTETR"/>
</dbReference>